<dbReference type="Pfam" id="PF07517">
    <property type="entry name" value="SecA_DEAD"/>
    <property type="match status" value="1"/>
</dbReference>
<dbReference type="Gene3D" id="3.40.50.300">
    <property type="entry name" value="P-loop containing nucleotide triphosphate hydrolases"/>
    <property type="match status" value="2"/>
</dbReference>
<keyword evidence="5" id="KW-1185">Reference proteome</keyword>
<dbReference type="GO" id="GO:0006605">
    <property type="term" value="P:protein targeting"/>
    <property type="evidence" value="ECO:0007669"/>
    <property type="project" value="InterPro"/>
</dbReference>
<feature type="region of interest" description="Disordered" evidence="2">
    <location>
        <begin position="475"/>
        <end position="496"/>
    </location>
</feature>
<sequence length="2243" mass="258383">MEELRGMKVVKERTGSQYYQTIEKINAFVREIQKDIDAILGSLNRQNVSIDYNRLCECVRCVSNSKWIDERQEDGSSSLMETIKQKLISHLHELQQLSQELELDLDHPEHFKDARNVFAHLGNLRRLEVTIPELTPFRQKAGGPLEQSVRAILATIRREFALEAKNVANQEKMKESLIQLRFCAEDIRAANSYLQEMKFENAKDLDSKINVTKIKIEELIKIMTMPDQKYKDNTKAIQEKLSQLEETKQEHENENSIPNSLPTSPQLTSDKEAAIHYLKTTSKQPMEGVEEGKQNLEKLKQEEKGMNESYQKQMKELKEKLDKDEQVKREYEKQLQKGEMSLASVCKSLKSHEFVESDVQSLIDNKKELNDKIRQCKREIAKLKKNSGYTFEVLSASKTAKVLQYLKECKAIGFPVDTITSQFSTSGNDEDEKKQTEHRPVVPLREEITNTLNLVKEFLRKYSIFVQNQLNSLNLTESGVTPNNDEKKDNNNDGDISTIEEVEGISDRLTEVKKLQKDYPTIFTYFPQDIIEQFDKRLKRMYLDLSDEMTKLAIMEASSALLKRKVTIAKALSELDDFAQPNHKFRDLFLMYQNKIHHDETEIKPVLEAIRNRRYSIVAMKMHELEKTDDPNKKKSFNEIKTSLSEALYTLAKKIKVLPLEESEADIKNLNELKNSLEYIKKAQSAIQFVNEVAKKEIVATMKKVKSDIKKNMETELDAFDRLLTNLKFLDAKKKSERTKKEGKNGRKSEIMNRVNQLKNAIENKLKETVDRFKNGSLPKFTSSPTPNEIYANFITAKYEVEWKEIEDIILKKVRAQLKTACRDTEKESSMQIQHVINQCKTVVAVLPDHMKEMLDKDMKQGETEIKDNMDKAMRNADKALNTKNVDHINHFLDECTSIENEEIERQAPIMIRKMVEVINQKWANEDVTGVLKDLKDLLNIKSAKLNLSAANNSFESTRNAFTDQFGKIRQKTTTSLDALDRCEVSPKTMESIEKLLEFFIQCMNFKADVKNKANEVMPFDFDQKIKELDRRISNSFSSLEKKFKINIEKKNVPELLKVLDIMKIVGNDNFLQKLKTFKQKKMDCGIPEDPNTSTNLWTYSEIMNALNSHLEKMSNDMINEGVINDTTTKANDAKLNQYFQNMKDTLDFIPQMSQCKTHVTNIEKLEPRLKQLEQSTQQIVNTMETSKWSPSDCNCFNHWHKCFIFMQKYSILSNFAKSQITIIDSMVNKQVSQLEKDAIDDLRPENLVNCLVKVKIISVNMFDFKDNINKRIDELLNTFKKKNSSGLNIATLALEFEKESTGVGKMIVAEHSVFKGYSIALFNQKIKAHGIDHVLDKMRVKGDPIDKSKLKKMYEDFYAKYNQLVHDNLLKVKEDPKQLDVFANNARLCARGIKQIPEDENWDASIRNSIPEMMANIFALWTLQQVQYYHDAKGVDNQKSYLVQPHPAQVISIFRILGVEEKKKGLTNHLIQIGTGEGKSVTLAITCCVLALFGFDVSCASYSEYLSSRDFKSFEQLFNILGVINHIHYGTFGKICERIINEGGDVRKLVENLILPGNDNEEKKSNEVVRSKILLVDEVDVFFNKDFYGKCYSPAATLRHDTITKLVDFIWKKRGSFLKLKDVKQSNEYKACCNVLKGWDSLLDEAIKDMLNDVQNFLSHGYQVSNDKIGYKEQDDISYNIRYGYKTLFAYYHEHEQNKISNSSFKNNIHLTLRIVNFSYVAVPEHFYRIMGVSGTLETLSSSEQEAVEKEYHISKHTYMPSLFSKNQLAFAEKVDIFIVDESDYFITLKKEINDRLVGKMSGTKRAVLVFFETKKQLMEFYGSPNFAEIKNDAIVMTEENSFEEKEFLIKRAASSGQVGLFTKIFGRGTDFICCDEIVSSNGGPHVIQAFLSEELSEEVQIKGRTARQGGSGSYSLVLCDKSLEKFLITRDDIQRAREARDFYSMLDKKRNEFFKTQYTENKKYVEYATKQHKLSAKLIASVKRKEVNTVKKMLYEQNKGAEERKSSYTVVLMDATGSMQHLLQKTKNTVCTMFDRISIILKDNGLPPNCFEMQFVVYRNYNAPEDMILQASPWESKPDNLREFMETIRAGYGLGNEAIEIGLAYVNTQVKKMEVSQVILIGDMPPNTRQEVARKRQIKGEYYWKGTNFSIPTYYEKELDLLEQCNIPVHAFYVNEQAKEHFEAIARTSGGKCAELQINSDEGSEQLTGVVSTTILKHAGGSRGDELVEAYRIKFAPNLYI</sequence>
<dbReference type="GO" id="GO:0005524">
    <property type="term" value="F:ATP binding"/>
    <property type="evidence" value="ECO:0007669"/>
    <property type="project" value="InterPro"/>
</dbReference>
<protein>
    <recommendedName>
        <fullName evidence="3">SecA DEAD-like N-terminal domain-containing protein</fullName>
    </recommendedName>
</protein>
<evidence type="ECO:0000256" key="2">
    <source>
        <dbReference type="SAM" id="MobiDB-lite"/>
    </source>
</evidence>
<keyword evidence="1" id="KW-0175">Coiled coil</keyword>
<evidence type="ECO:0000313" key="4">
    <source>
        <dbReference type="EMBL" id="ETO33241.1"/>
    </source>
</evidence>
<organism evidence="4 5">
    <name type="scientific">Reticulomyxa filosa</name>
    <dbReference type="NCBI Taxonomy" id="46433"/>
    <lineage>
        <taxon>Eukaryota</taxon>
        <taxon>Sar</taxon>
        <taxon>Rhizaria</taxon>
        <taxon>Retaria</taxon>
        <taxon>Foraminifera</taxon>
        <taxon>Monothalamids</taxon>
        <taxon>Reticulomyxidae</taxon>
        <taxon>Reticulomyxa</taxon>
    </lineage>
</organism>
<gene>
    <name evidence="4" type="ORF">RFI_03866</name>
</gene>
<evidence type="ECO:0000313" key="5">
    <source>
        <dbReference type="Proteomes" id="UP000023152"/>
    </source>
</evidence>
<feature type="compositionally biased region" description="Basic and acidic residues" evidence="2">
    <location>
        <begin position="245"/>
        <end position="254"/>
    </location>
</feature>
<proteinExistence type="predicted"/>
<dbReference type="PANTHER" id="PTHR30612:SF0">
    <property type="entry name" value="CHLOROPLAST PROTEIN-TRANSPORTING ATPASE"/>
    <property type="match status" value="1"/>
</dbReference>
<comment type="caution">
    <text evidence="4">The sequence shown here is derived from an EMBL/GenBank/DDBJ whole genome shotgun (WGS) entry which is preliminary data.</text>
</comment>
<accession>X6P4W8</accession>
<reference evidence="4 5" key="1">
    <citation type="journal article" date="2013" name="Curr. Biol.">
        <title>The Genome of the Foraminiferan Reticulomyxa filosa.</title>
        <authorList>
            <person name="Glockner G."/>
            <person name="Hulsmann N."/>
            <person name="Schleicher M."/>
            <person name="Noegel A.A."/>
            <person name="Eichinger L."/>
            <person name="Gallinger C."/>
            <person name="Pawlowski J."/>
            <person name="Sierra R."/>
            <person name="Euteneuer U."/>
            <person name="Pillet L."/>
            <person name="Moustafa A."/>
            <person name="Platzer M."/>
            <person name="Groth M."/>
            <person name="Szafranski K."/>
            <person name="Schliwa M."/>
        </authorList>
    </citation>
    <scope>NUCLEOTIDE SEQUENCE [LARGE SCALE GENOMIC DNA]</scope>
</reference>
<dbReference type="InterPro" id="IPR011115">
    <property type="entry name" value="SecA_DEAD"/>
</dbReference>
<dbReference type="InterPro" id="IPR027417">
    <property type="entry name" value="P-loop_NTPase"/>
</dbReference>
<evidence type="ECO:0000256" key="1">
    <source>
        <dbReference type="SAM" id="Coils"/>
    </source>
</evidence>
<dbReference type="SUPFAM" id="SSF52540">
    <property type="entry name" value="P-loop containing nucleoside triphosphate hydrolases"/>
    <property type="match status" value="2"/>
</dbReference>
<evidence type="ECO:0000259" key="3">
    <source>
        <dbReference type="Pfam" id="PF07517"/>
    </source>
</evidence>
<dbReference type="GO" id="GO:0017038">
    <property type="term" value="P:protein import"/>
    <property type="evidence" value="ECO:0007669"/>
    <property type="project" value="InterPro"/>
</dbReference>
<dbReference type="InterPro" id="IPR036465">
    <property type="entry name" value="vWFA_dom_sf"/>
</dbReference>
<feature type="compositionally biased region" description="Polar residues" evidence="2">
    <location>
        <begin position="255"/>
        <end position="267"/>
    </location>
</feature>
<feature type="domain" description="SecA DEAD-like N-terminal" evidence="3">
    <location>
        <begin position="1468"/>
        <end position="1524"/>
    </location>
</feature>
<dbReference type="Proteomes" id="UP000023152">
    <property type="component" value="Unassembled WGS sequence"/>
</dbReference>
<dbReference type="EMBL" id="ASPP01003559">
    <property type="protein sequence ID" value="ETO33241.1"/>
    <property type="molecule type" value="Genomic_DNA"/>
</dbReference>
<dbReference type="PANTHER" id="PTHR30612">
    <property type="entry name" value="SECA INNER MEMBRANE COMPONENT OF SEC PROTEIN SECRETION SYSTEM"/>
    <property type="match status" value="1"/>
</dbReference>
<name>X6P4W8_RETFI</name>
<dbReference type="GO" id="GO:0016020">
    <property type="term" value="C:membrane"/>
    <property type="evidence" value="ECO:0007669"/>
    <property type="project" value="InterPro"/>
</dbReference>
<dbReference type="SUPFAM" id="SSF53300">
    <property type="entry name" value="vWA-like"/>
    <property type="match status" value="1"/>
</dbReference>
<dbReference type="Gene3D" id="3.40.50.410">
    <property type="entry name" value="von Willebrand factor, type A domain"/>
    <property type="match status" value="1"/>
</dbReference>
<dbReference type="InterPro" id="IPR000185">
    <property type="entry name" value="SecA"/>
</dbReference>
<feature type="region of interest" description="Disordered" evidence="2">
    <location>
        <begin position="245"/>
        <end position="267"/>
    </location>
</feature>
<feature type="coiled-coil region" evidence="1">
    <location>
        <begin position="289"/>
        <end position="386"/>
    </location>
</feature>
<dbReference type="GO" id="GO:0006886">
    <property type="term" value="P:intracellular protein transport"/>
    <property type="evidence" value="ECO:0007669"/>
    <property type="project" value="InterPro"/>
</dbReference>